<gene>
    <name evidence="1" type="ORF">HOLleu_29681</name>
</gene>
<evidence type="ECO:0000313" key="2">
    <source>
        <dbReference type="Proteomes" id="UP001152320"/>
    </source>
</evidence>
<sequence length="182" mass="20450">MVSPMLSVHTKDLSMPAQSFNRLLKVPVFTHVTSSPLYSQSNREAGHAFKTVNQIIKKTRDFYITLLAYRATPLANGYSLAQLLVGRNIRTTLPVTPSHLTPKLPDKDKVNAPEKKLRQSSKVTYDIRHRAKHLNEIFPGTDVFVRGKKTHGVVDKKLSEPRSYLVLSPTGFYVEIGNFGSM</sequence>
<accession>A0A9Q1GXS1</accession>
<name>A0A9Q1GXS1_HOLLE</name>
<comment type="caution">
    <text evidence="1">The sequence shown here is derived from an EMBL/GenBank/DDBJ whole genome shotgun (WGS) entry which is preliminary data.</text>
</comment>
<evidence type="ECO:0000313" key="1">
    <source>
        <dbReference type="EMBL" id="KAJ8027674.1"/>
    </source>
</evidence>
<organism evidence="1 2">
    <name type="scientific">Holothuria leucospilota</name>
    <name type="common">Black long sea cucumber</name>
    <name type="synonym">Mertensiothuria leucospilota</name>
    <dbReference type="NCBI Taxonomy" id="206669"/>
    <lineage>
        <taxon>Eukaryota</taxon>
        <taxon>Metazoa</taxon>
        <taxon>Echinodermata</taxon>
        <taxon>Eleutherozoa</taxon>
        <taxon>Echinozoa</taxon>
        <taxon>Holothuroidea</taxon>
        <taxon>Aspidochirotacea</taxon>
        <taxon>Aspidochirotida</taxon>
        <taxon>Holothuriidae</taxon>
        <taxon>Holothuria</taxon>
    </lineage>
</organism>
<proteinExistence type="predicted"/>
<protein>
    <submittedName>
        <fullName evidence="1">Uncharacterized protein</fullName>
    </submittedName>
</protein>
<dbReference type="InterPro" id="IPR050951">
    <property type="entry name" value="Retrovirus_Pol_polyprotein"/>
</dbReference>
<dbReference type="AlphaFoldDB" id="A0A9Q1GXS1"/>
<dbReference type="PANTHER" id="PTHR37984:SF9">
    <property type="entry name" value="INTEGRASE CATALYTIC DOMAIN-CONTAINING PROTEIN"/>
    <property type="match status" value="1"/>
</dbReference>
<keyword evidence="2" id="KW-1185">Reference proteome</keyword>
<dbReference type="PANTHER" id="PTHR37984">
    <property type="entry name" value="PROTEIN CBG26694"/>
    <property type="match status" value="1"/>
</dbReference>
<dbReference type="EMBL" id="JAIZAY010000015">
    <property type="protein sequence ID" value="KAJ8027674.1"/>
    <property type="molecule type" value="Genomic_DNA"/>
</dbReference>
<dbReference type="OrthoDB" id="6149201at2759"/>
<dbReference type="Proteomes" id="UP001152320">
    <property type="component" value="Chromosome 15"/>
</dbReference>
<reference evidence="1" key="1">
    <citation type="submission" date="2021-10" db="EMBL/GenBank/DDBJ databases">
        <title>Tropical sea cucumber genome reveals ecological adaptation and Cuvierian tubules defense mechanism.</title>
        <authorList>
            <person name="Chen T."/>
        </authorList>
    </citation>
    <scope>NUCLEOTIDE SEQUENCE</scope>
    <source>
        <strain evidence="1">Nanhai2018</strain>
        <tissue evidence="1">Muscle</tissue>
    </source>
</reference>